<protein>
    <submittedName>
        <fullName evidence="1">Uncharacterized protein</fullName>
    </submittedName>
</protein>
<organism evidence="1 2">
    <name type="scientific">Rosa chinensis</name>
    <name type="common">China rose</name>
    <dbReference type="NCBI Taxonomy" id="74649"/>
    <lineage>
        <taxon>Eukaryota</taxon>
        <taxon>Viridiplantae</taxon>
        <taxon>Streptophyta</taxon>
        <taxon>Embryophyta</taxon>
        <taxon>Tracheophyta</taxon>
        <taxon>Spermatophyta</taxon>
        <taxon>Magnoliopsida</taxon>
        <taxon>eudicotyledons</taxon>
        <taxon>Gunneridae</taxon>
        <taxon>Pentapetalae</taxon>
        <taxon>rosids</taxon>
        <taxon>fabids</taxon>
        <taxon>Rosales</taxon>
        <taxon>Rosaceae</taxon>
        <taxon>Rosoideae</taxon>
        <taxon>Rosoideae incertae sedis</taxon>
        <taxon>Rosa</taxon>
    </lineage>
</organism>
<name>A0A2P6PI17_ROSCH</name>
<dbReference type="Gramene" id="PRQ21575">
    <property type="protein sequence ID" value="PRQ21575"/>
    <property type="gene ID" value="RchiOBHm_Chr7g0240741"/>
</dbReference>
<proteinExistence type="predicted"/>
<gene>
    <name evidence="1" type="ORF">RchiOBHm_Chr7g0240741</name>
</gene>
<dbReference type="EMBL" id="PDCK01000045">
    <property type="protein sequence ID" value="PRQ21575.1"/>
    <property type="molecule type" value="Genomic_DNA"/>
</dbReference>
<sequence>MSEGPAFLLVGFEVTTSVDLIDQRQVRRILGGELVLTKLCIKDSLLLRILSLPFNCSAS</sequence>
<evidence type="ECO:0000313" key="2">
    <source>
        <dbReference type="Proteomes" id="UP000238479"/>
    </source>
</evidence>
<reference evidence="1 2" key="1">
    <citation type="journal article" date="2018" name="Nat. Genet.">
        <title>The Rosa genome provides new insights in the design of modern roses.</title>
        <authorList>
            <person name="Bendahmane M."/>
        </authorList>
    </citation>
    <scope>NUCLEOTIDE SEQUENCE [LARGE SCALE GENOMIC DNA]</scope>
    <source>
        <strain evidence="2">cv. Old Blush</strain>
    </source>
</reference>
<comment type="caution">
    <text evidence="1">The sequence shown here is derived from an EMBL/GenBank/DDBJ whole genome shotgun (WGS) entry which is preliminary data.</text>
</comment>
<dbReference type="AlphaFoldDB" id="A0A2P6PI17"/>
<evidence type="ECO:0000313" key="1">
    <source>
        <dbReference type="EMBL" id="PRQ21575.1"/>
    </source>
</evidence>
<accession>A0A2P6PI17</accession>
<keyword evidence="2" id="KW-1185">Reference proteome</keyword>
<dbReference type="Proteomes" id="UP000238479">
    <property type="component" value="Chromosome 7"/>
</dbReference>